<evidence type="ECO:0000259" key="5">
    <source>
        <dbReference type="PROSITE" id="PS50089"/>
    </source>
</evidence>
<protein>
    <recommendedName>
        <fullName evidence="5">RING-type domain-containing protein</fullName>
    </recommendedName>
</protein>
<keyword evidence="7" id="KW-1185">Reference proteome</keyword>
<comment type="caution">
    <text evidence="6">The sequence shown here is derived from an EMBL/GenBank/DDBJ whole genome shotgun (WGS) entry which is preliminary data.</text>
</comment>
<gene>
    <name evidence="6" type="ORF">Tsubulata_018159</name>
</gene>
<keyword evidence="3" id="KW-0862">Zinc</keyword>
<reference evidence="6" key="1">
    <citation type="submission" date="2022-02" db="EMBL/GenBank/DDBJ databases">
        <authorList>
            <person name="Henning P.M."/>
            <person name="McCubbin A.G."/>
            <person name="Shore J.S."/>
        </authorList>
    </citation>
    <scope>NUCLEOTIDE SEQUENCE</scope>
    <source>
        <strain evidence="6">F60SS</strain>
        <tissue evidence="6">Leaves</tissue>
    </source>
</reference>
<evidence type="ECO:0000313" key="6">
    <source>
        <dbReference type="EMBL" id="KAJ4840965.1"/>
    </source>
</evidence>
<sequence length="120" mass="13705">MKTLLSLMLLVVSCLKWIWLSILDYLLSFREPSGYPEFITQRSGGEDVDDYCVVCMCLIGEDEEATRLRCEHIFHRVCLDRWFAAAGYIACPICRDGDSGYAPEYPLPSSSDDHDDDQLK</sequence>
<evidence type="ECO:0000256" key="4">
    <source>
        <dbReference type="PROSITE-ProRule" id="PRU00175"/>
    </source>
</evidence>
<dbReference type="Pfam" id="PF13639">
    <property type="entry name" value="zf-RING_2"/>
    <property type="match status" value="1"/>
</dbReference>
<dbReference type="GO" id="GO:0016567">
    <property type="term" value="P:protein ubiquitination"/>
    <property type="evidence" value="ECO:0007669"/>
    <property type="project" value="TreeGrafter"/>
</dbReference>
<dbReference type="AlphaFoldDB" id="A0A9Q0G294"/>
<proteinExistence type="predicted"/>
<dbReference type="PROSITE" id="PS50089">
    <property type="entry name" value="ZF_RING_2"/>
    <property type="match status" value="1"/>
</dbReference>
<evidence type="ECO:0000256" key="3">
    <source>
        <dbReference type="ARBA" id="ARBA00022833"/>
    </source>
</evidence>
<evidence type="ECO:0000313" key="7">
    <source>
        <dbReference type="Proteomes" id="UP001141552"/>
    </source>
</evidence>
<accession>A0A9Q0G294</accession>
<evidence type="ECO:0000256" key="1">
    <source>
        <dbReference type="ARBA" id="ARBA00022723"/>
    </source>
</evidence>
<dbReference type="OrthoDB" id="9984778at2759"/>
<keyword evidence="2 4" id="KW-0863">Zinc-finger</keyword>
<dbReference type="PANTHER" id="PTHR45969">
    <property type="entry name" value="RING ZINC FINGER PROTEIN-RELATED"/>
    <property type="match status" value="1"/>
</dbReference>
<dbReference type="SMART" id="SM00184">
    <property type="entry name" value="RING"/>
    <property type="match status" value="1"/>
</dbReference>
<dbReference type="PANTHER" id="PTHR45969:SF55">
    <property type="entry name" value="OS07G0686300 PROTEIN"/>
    <property type="match status" value="1"/>
</dbReference>
<reference evidence="6" key="2">
    <citation type="journal article" date="2023" name="Plants (Basel)">
        <title>Annotation of the Turnera subulata (Passifloraceae) Draft Genome Reveals the S-Locus Evolved after the Divergence of Turneroideae from Passifloroideae in a Stepwise Manner.</title>
        <authorList>
            <person name="Henning P.M."/>
            <person name="Roalson E.H."/>
            <person name="Mir W."/>
            <person name="McCubbin A.G."/>
            <person name="Shore J.S."/>
        </authorList>
    </citation>
    <scope>NUCLEOTIDE SEQUENCE</scope>
    <source>
        <strain evidence="6">F60SS</strain>
    </source>
</reference>
<dbReference type="GO" id="GO:0061630">
    <property type="term" value="F:ubiquitin protein ligase activity"/>
    <property type="evidence" value="ECO:0007669"/>
    <property type="project" value="TreeGrafter"/>
</dbReference>
<feature type="domain" description="RING-type" evidence="5">
    <location>
        <begin position="52"/>
        <end position="95"/>
    </location>
</feature>
<dbReference type="GO" id="GO:0008270">
    <property type="term" value="F:zinc ion binding"/>
    <property type="evidence" value="ECO:0007669"/>
    <property type="project" value="UniProtKB-KW"/>
</dbReference>
<dbReference type="SUPFAM" id="SSF57850">
    <property type="entry name" value="RING/U-box"/>
    <property type="match status" value="1"/>
</dbReference>
<evidence type="ECO:0000256" key="2">
    <source>
        <dbReference type="ARBA" id="ARBA00022771"/>
    </source>
</evidence>
<dbReference type="Gene3D" id="3.30.40.10">
    <property type="entry name" value="Zinc/RING finger domain, C3HC4 (zinc finger)"/>
    <property type="match status" value="1"/>
</dbReference>
<name>A0A9Q0G294_9ROSI</name>
<dbReference type="EMBL" id="JAKUCV010002912">
    <property type="protein sequence ID" value="KAJ4840965.1"/>
    <property type="molecule type" value="Genomic_DNA"/>
</dbReference>
<dbReference type="InterPro" id="IPR013083">
    <property type="entry name" value="Znf_RING/FYVE/PHD"/>
</dbReference>
<keyword evidence="1" id="KW-0479">Metal-binding</keyword>
<organism evidence="6 7">
    <name type="scientific">Turnera subulata</name>
    <dbReference type="NCBI Taxonomy" id="218843"/>
    <lineage>
        <taxon>Eukaryota</taxon>
        <taxon>Viridiplantae</taxon>
        <taxon>Streptophyta</taxon>
        <taxon>Embryophyta</taxon>
        <taxon>Tracheophyta</taxon>
        <taxon>Spermatophyta</taxon>
        <taxon>Magnoliopsida</taxon>
        <taxon>eudicotyledons</taxon>
        <taxon>Gunneridae</taxon>
        <taxon>Pentapetalae</taxon>
        <taxon>rosids</taxon>
        <taxon>fabids</taxon>
        <taxon>Malpighiales</taxon>
        <taxon>Passifloraceae</taxon>
        <taxon>Turnera</taxon>
    </lineage>
</organism>
<dbReference type="InterPro" id="IPR001841">
    <property type="entry name" value="Znf_RING"/>
</dbReference>
<dbReference type="Proteomes" id="UP001141552">
    <property type="component" value="Unassembled WGS sequence"/>
</dbReference>